<name>A0A0E9QQY1_ANGAN</name>
<reference evidence="2" key="2">
    <citation type="journal article" date="2015" name="Fish Shellfish Immunol.">
        <title>Early steps in the European eel (Anguilla anguilla)-Vibrio vulnificus interaction in the gills: Role of the RtxA13 toxin.</title>
        <authorList>
            <person name="Callol A."/>
            <person name="Pajuelo D."/>
            <person name="Ebbesson L."/>
            <person name="Teles M."/>
            <person name="MacKenzie S."/>
            <person name="Amaro C."/>
        </authorList>
    </citation>
    <scope>NUCLEOTIDE SEQUENCE</scope>
</reference>
<feature type="region of interest" description="Disordered" evidence="1">
    <location>
        <begin position="1"/>
        <end position="27"/>
    </location>
</feature>
<dbReference type="AlphaFoldDB" id="A0A0E9QQY1"/>
<sequence length="27" mass="3326">MHMQHHYSTKCKLMPTSNRNAKAKYYR</sequence>
<dbReference type="EMBL" id="GBXM01089353">
    <property type="protein sequence ID" value="JAH19224.1"/>
    <property type="molecule type" value="Transcribed_RNA"/>
</dbReference>
<proteinExistence type="predicted"/>
<reference evidence="2" key="1">
    <citation type="submission" date="2014-11" db="EMBL/GenBank/DDBJ databases">
        <authorList>
            <person name="Amaro Gonzalez C."/>
        </authorList>
    </citation>
    <scope>NUCLEOTIDE SEQUENCE</scope>
</reference>
<organism evidence="2">
    <name type="scientific">Anguilla anguilla</name>
    <name type="common">European freshwater eel</name>
    <name type="synonym">Muraena anguilla</name>
    <dbReference type="NCBI Taxonomy" id="7936"/>
    <lineage>
        <taxon>Eukaryota</taxon>
        <taxon>Metazoa</taxon>
        <taxon>Chordata</taxon>
        <taxon>Craniata</taxon>
        <taxon>Vertebrata</taxon>
        <taxon>Euteleostomi</taxon>
        <taxon>Actinopterygii</taxon>
        <taxon>Neopterygii</taxon>
        <taxon>Teleostei</taxon>
        <taxon>Anguilliformes</taxon>
        <taxon>Anguillidae</taxon>
        <taxon>Anguilla</taxon>
    </lineage>
</organism>
<accession>A0A0E9QQY1</accession>
<evidence type="ECO:0000256" key="1">
    <source>
        <dbReference type="SAM" id="MobiDB-lite"/>
    </source>
</evidence>
<protein>
    <submittedName>
        <fullName evidence="2">Uncharacterized protein</fullName>
    </submittedName>
</protein>
<evidence type="ECO:0000313" key="2">
    <source>
        <dbReference type="EMBL" id="JAH19224.1"/>
    </source>
</evidence>